<dbReference type="EMBL" id="CP002582">
    <property type="protein sequence ID" value="ADZ83739.1"/>
    <property type="molecule type" value="Genomic_DNA"/>
</dbReference>
<dbReference type="InterPro" id="IPR012827">
    <property type="entry name" value="Hemerythrin_metal-bd"/>
</dbReference>
<reference evidence="5 6" key="1">
    <citation type="journal article" date="2011" name="J. Bacteriol.">
        <title>Complete genome sequence of the cellulose-degrading bacterium Cellulosilyticum lentocellum.</title>
        <authorList>
            <consortium name="US DOE Joint Genome Institute"/>
            <person name="Miller D.A."/>
            <person name="Suen G."/>
            <person name="Bruce D."/>
            <person name="Copeland A."/>
            <person name="Cheng J.F."/>
            <person name="Detter C."/>
            <person name="Goodwin L.A."/>
            <person name="Han C.S."/>
            <person name="Hauser L.J."/>
            <person name="Land M.L."/>
            <person name="Lapidus A."/>
            <person name="Lucas S."/>
            <person name="Meincke L."/>
            <person name="Pitluck S."/>
            <person name="Tapia R."/>
            <person name="Teshima H."/>
            <person name="Woyke T."/>
            <person name="Fox B.G."/>
            <person name="Angert E.R."/>
            <person name="Currie C.R."/>
        </authorList>
    </citation>
    <scope>NUCLEOTIDE SEQUENCE [LARGE SCALE GENOMIC DNA]</scope>
    <source>
        <strain evidence="6">ATCC 49066 / DSM 5427 / NCIMB 11756 / RHM5</strain>
    </source>
</reference>
<dbReference type="eggNOG" id="COG2703">
    <property type="taxonomic scope" value="Bacteria"/>
</dbReference>
<dbReference type="Pfam" id="PF01814">
    <property type="entry name" value="Hemerythrin"/>
    <property type="match status" value="1"/>
</dbReference>
<dbReference type="InterPro" id="IPR012312">
    <property type="entry name" value="Hemerythrin-like"/>
</dbReference>
<sequence length="140" mass="16915">MFDFNFNWDGRLTLGIEQIDSQHQAFFQIGRHIEQILLIQCIGVTEQELMNILYDLREYVTYHFYDEETFMKTIHYPHIVQHIAEHESFKNYINSIDYTALCASPYKELTHLRNAIVEWVFEHMVKQDKDIEAYYQRLSS</sequence>
<dbReference type="PANTHER" id="PTHR37164">
    <property type="entry name" value="BACTERIOHEMERYTHRIN"/>
    <property type="match status" value="1"/>
</dbReference>
<protein>
    <submittedName>
        <fullName evidence="5">Hemerythrin-like metal-binding protein</fullName>
    </submittedName>
</protein>
<evidence type="ECO:0000313" key="5">
    <source>
        <dbReference type="EMBL" id="ADZ83739.1"/>
    </source>
</evidence>
<evidence type="ECO:0000256" key="2">
    <source>
        <dbReference type="ARBA" id="ARBA00022723"/>
    </source>
</evidence>
<dbReference type="STRING" id="642492.Clole_2025"/>
<proteinExistence type="inferred from homology"/>
<dbReference type="PANTHER" id="PTHR37164:SF1">
    <property type="entry name" value="BACTERIOHEMERYTHRIN"/>
    <property type="match status" value="1"/>
</dbReference>
<dbReference type="HOGENOM" id="CLU_086902_2_2_9"/>
<dbReference type="NCBIfam" id="TIGR02481">
    <property type="entry name" value="hemeryth_dom"/>
    <property type="match status" value="1"/>
</dbReference>
<name>F2JPS9_CELLD</name>
<dbReference type="Gene3D" id="1.20.120.50">
    <property type="entry name" value="Hemerythrin-like"/>
    <property type="match status" value="1"/>
</dbReference>
<dbReference type="SUPFAM" id="SSF47188">
    <property type="entry name" value="Hemerythrin-like"/>
    <property type="match status" value="1"/>
</dbReference>
<accession>F2JPS9</accession>
<dbReference type="InterPro" id="IPR050669">
    <property type="entry name" value="Hemerythrin"/>
</dbReference>
<dbReference type="PROSITE" id="PS00550">
    <property type="entry name" value="HEMERYTHRINS"/>
    <property type="match status" value="1"/>
</dbReference>
<evidence type="ECO:0000256" key="1">
    <source>
        <dbReference type="ARBA" id="ARBA00010587"/>
    </source>
</evidence>
<organism evidence="5 6">
    <name type="scientific">Cellulosilyticum lentocellum (strain ATCC 49066 / DSM 5427 / NCIMB 11756 / RHM5)</name>
    <name type="common">Clostridium lentocellum</name>
    <dbReference type="NCBI Taxonomy" id="642492"/>
    <lineage>
        <taxon>Bacteria</taxon>
        <taxon>Bacillati</taxon>
        <taxon>Bacillota</taxon>
        <taxon>Clostridia</taxon>
        <taxon>Lachnospirales</taxon>
        <taxon>Cellulosilyticaceae</taxon>
        <taxon>Cellulosilyticum</taxon>
    </lineage>
</organism>
<evidence type="ECO:0000313" key="6">
    <source>
        <dbReference type="Proteomes" id="UP000008467"/>
    </source>
</evidence>
<keyword evidence="3" id="KW-0408">Iron</keyword>
<dbReference type="KEGG" id="cle:Clole_2025"/>
<evidence type="ECO:0000256" key="3">
    <source>
        <dbReference type="ARBA" id="ARBA00023004"/>
    </source>
</evidence>
<evidence type="ECO:0000259" key="4">
    <source>
        <dbReference type="Pfam" id="PF01814"/>
    </source>
</evidence>
<dbReference type="InterPro" id="IPR016131">
    <property type="entry name" value="Haemerythrin_Fe_BS"/>
</dbReference>
<feature type="domain" description="Hemerythrin-like" evidence="4">
    <location>
        <begin position="15"/>
        <end position="131"/>
    </location>
</feature>
<gene>
    <name evidence="5" type="ordered locus">Clole_2025</name>
</gene>
<dbReference type="Proteomes" id="UP000008467">
    <property type="component" value="Chromosome"/>
</dbReference>
<keyword evidence="2" id="KW-0479">Metal-binding</keyword>
<dbReference type="RefSeq" id="WP_013657033.1">
    <property type="nucleotide sequence ID" value="NC_015275.1"/>
</dbReference>
<dbReference type="CDD" id="cd12107">
    <property type="entry name" value="Hemerythrin"/>
    <property type="match status" value="1"/>
</dbReference>
<dbReference type="AlphaFoldDB" id="F2JPS9"/>
<dbReference type="GO" id="GO:0046872">
    <property type="term" value="F:metal ion binding"/>
    <property type="evidence" value="ECO:0007669"/>
    <property type="project" value="UniProtKB-KW"/>
</dbReference>
<comment type="similarity">
    <text evidence="1">Belongs to the hemerythrin family.</text>
</comment>
<keyword evidence="6" id="KW-1185">Reference proteome</keyword>
<dbReference type="InterPro" id="IPR035938">
    <property type="entry name" value="Hemerythrin-like_sf"/>
</dbReference>